<gene>
    <name evidence="2" type="ORF">KJ970_13615</name>
</gene>
<sequence length="715" mass="78324">MNVLILSQKRVCMGFCVFIGLLTASPLFADFDHARTLDASQPPPPPPAVTDTLIISRTTTANNIGLTFYNNGFFGTNLSTRNPSMEFPMGSTQEHLVRAGPWIGGIKELVNEPGAYDTLVTTAATDGYYGSFSAEHVSEFYPASSEIIERSVLVNSEYFDPTAKSEQDFLISYIDRHTHGSEFHKPLNIKIDQEILQYSIEPFDAIIQVSFTIRNVDPIAPIYDMYMGFYAEMASGWKDGHSAWPPSSWFGRKDIAFVDSLRLATEHHYTLDDGDCPAWGGFTFLNVVPGGFEERTFSFNWWDWDPTGRLPGTPHTDTKKYLFLSNGASDSTNAVEVPNHDPQLLISVGPLGLSAGEWPGGGGRFVMNPGDSATITMAFVGGQPVPSAPRTAEEDIAYHALMAQHYLSPDHTPPELTLDIFQNPDLTHYLDIYLAGSEPLETESVSIIIDGAPLAVECLDPIRNLWMADYELEAPSDSAVIEACASDIYANENCVGLVFSASQLTAIRGGAAFSPDRSVALNIPPGQLSQDAYILIQQPDSGEVTIGPDGILGSGTATLKFEYTERVLPAGVDARHLYIERVGSGALECFVDSGARTICAQIHQCGTFRLAVSDGYPSRRSDPSYLMARPNFPNPFEMSTTIPFDLRAEQSVRVTIFDVSGREVARPFEGMIGPGEQRVVWNGVATDGRRVMSGSYFYRLEAGRRTSVGKLLLMR</sequence>
<feature type="signal peptide" evidence="1">
    <location>
        <begin position="1"/>
        <end position="29"/>
    </location>
</feature>
<evidence type="ECO:0000313" key="3">
    <source>
        <dbReference type="Proteomes" id="UP000777784"/>
    </source>
</evidence>
<name>A0A948RYJ3_UNCEI</name>
<dbReference type="Gene3D" id="2.60.40.4070">
    <property type="match status" value="1"/>
</dbReference>
<evidence type="ECO:0000313" key="2">
    <source>
        <dbReference type="EMBL" id="MBU2691952.1"/>
    </source>
</evidence>
<proteinExistence type="predicted"/>
<reference evidence="2" key="1">
    <citation type="submission" date="2021-05" db="EMBL/GenBank/DDBJ databases">
        <title>Energy efficiency and biological interactions define the core microbiome of deep oligotrophic groundwater.</title>
        <authorList>
            <person name="Mehrshad M."/>
            <person name="Lopez-Fernandez M."/>
            <person name="Bell E."/>
            <person name="Bernier-Latmani R."/>
            <person name="Bertilsson S."/>
            <person name="Dopson M."/>
        </authorList>
    </citation>
    <scope>NUCLEOTIDE SEQUENCE</scope>
    <source>
        <strain evidence="2">Modern_marine.mb.64</strain>
    </source>
</reference>
<accession>A0A948RYJ3</accession>
<evidence type="ECO:0008006" key="4">
    <source>
        <dbReference type="Google" id="ProtNLM"/>
    </source>
</evidence>
<evidence type="ECO:0000256" key="1">
    <source>
        <dbReference type="SAM" id="SignalP"/>
    </source>
</evidence>
<feature type="chain" id="PRO_5037706048" description="T9SS type A sorting domain-containing protein" evidence="1">
    <location>
        <begin position="30"/>
        <end position="715"/>
    </location>
</feature>
<dbReference type="EMBL" id="JAHJDP010000077">
    <property type="protein sequence ID" value="MBU2691952.1"/>
    <property type="molecule type" value="Genomic_DNA"/>
</dbReference>
<keyword evidence="1" id="KW-0732">Signal</keyword>
<dbReference type="Proteomes" id="UP000777784">
    <property type="component" value="Unassembled WGS sequence"/>
</dbReference>
<dbReference type="AlphaFoldDB" id="A0A948RYJ3"/>
<comment type="caution">
    <text evidence="2">The sequence shown here is derived from an EMBL/GenBank/DDBJ whole genome shotgun (WGS) entry which is preliminary data.</text>
</comment>
<organism evidence="2 3">
    <name type="scientific">Eiseniibacteriota bacterium</name>
    <dbReference type="NCBI Taxonomy" id="2212470"/>
    <lineage>
        <taxon>Bacteria</taxon>
        <taxon>Candidatus Eiseniibacteriota</taxon>
    </lineage>
</organism>
<protein>
    <recommendedName>
        <fullName evidence="4">T9SS type A sorting domain-containing protein</fullName>
    </recommendedName>
</protein>